<dbReference type="Proteomes" id="UP001595817">
    <property type="component" value="Unassembled WGS sequence"/>
</dbReference>
<comment type="cofactor">
    <cofactor evidence="1 10">
        <name>Mg(2+)</name>
        <dbReference type="ChEBI" id="CHEBI:18420"/>
    </cofactor>
</comment>
<feature type="binding site" evidence="10">
    <location>
        <begin position="5"/>
        <end position="10"/>
    </location>
    <ligand>
        <name>substrate</name>
    </ligand>
</feature>
<evidence type="ECO:0000256" key="4">
    <source>
        <dbReference type="ARBA" id="ARBA00022679"/>
    </source>
</evidence>
<comment type="caution">
    <text evidence="14">The sequence shown here is derived from an EMBL/GenBank/DDBJ whole genome shotgun (WGS) entry which is preliminary data.</text>
</comment>
<keyword evidence="15" id="KW-1185">Reference proteome</keyword>
<feature type="binding site" evidence="10">
    <location>
        <begin position="3"/>
        <end position="10"/>
    </location>
    <ligand>
        <name>ATP</name>
        <dbReference type="ChEBI" id="CHEBI:30616"/>
    </ligand>
</feature>
<evidence type="ECO:0000256" key="2">
    <source>
        <dbReference type="ARBA" id="ARBA00003213"/>
    </source>
</evidence>
<evidence type="ECO:0000313" key="15">
    <source>
        <dbReference type="Proteomes" id="UP001595817"/>
    </source>
</evidence>
<keyword evidence="8 10" id="KW-0460">Magnesium</keyword>
<evidence type="ECO:0000256" key="3">
    <source>
        <dbReference type="ARBA" id="ARBA00005842"/>
    </source>
</evidence>
<keyword evidence="5 10" id="KW-0819">tRNA processing</keyword>
<evidence type="ECO:0000256" key="1">
    <source>
        <dbReference type="ARBA" id="ARBA00001946"/>
    </source>
</evidence>
<feature type="site" description="Interaction with substrate tRNA" evidence="10">
    <location>
        <position position="94"/>
    </location>
</feature>
<dbReference type="InterPro" id="IPR027417">
    <property type="entry name" value="P-loop_NTPase"/>
</dbReference>
<feature type="region of interest" description="Interaction with substrate tRNA" evidence="10">
    <location>
        <begin position="28"/>
        <end position="31"/>
    </location>
</feature>
<dbReference type="InterPro" id="IPR039657">
    <property type="entry name" value="Dimethylallyltransferase"/>
</dbReference>
<name>A0ABV8X1D2_9LACT</name>
<dbReference type="NCBIfam" id="TIGR00174">
    <property type="entry name" value="miaA"/>
    <property type="match status" value="1"/>
</dbReference>
<dbReference type="EC" id="2.5.1.75" evidence="10"/>
<evidence type="ECO:0000256" key="12">
    <source>
        <dbReference type="RuleBase" id="RU003784"/>
    </source>
</evidence>
<organism evidence="14 15">
    <name type="scientific">Chungangia koreensis</name>
    <dbReference type="NCBI Taxonomy" id="752657"/>
    <lineage>
        <taxon>Bacteria</taxon>
        <taxon>Bacillati</taxon>
        <taxon>Bacillota</taxon>
        <taxon>Bacilli</taxon>
        <taxon>Lactobacillales</taxon>
        <taxon>Chungangia</taxon>
    </lineage>
</organism>
<evidence type="ECO:0000313" key="14">
    <source>
        <dbReference type="EMBL" id="MFC4409138.1"/>
    </source>
</evidence>
<protein>
    <recommendedName>
        <fullName evidence="10">tRNA dimethylallyltransferase</fullName>
        <ecNumber evidence="10">2.5.1.75</ecNumber>
    </recommendedName>
    <alternativeName>
        <fullName evidence="10">Dimethylallyl diphosphate:tRNA dimethylallyltransferase</fullName>
        <shortName evidence="10">DMAPP:tRNA dimethylallyltransferase</shortName>
        <shortName evidence="10">DMATase</shortName>
    </alternativeName>
    <alternativeName>
        <fullName evidence="10">Isopentenyl-diphosphate:tRNA isopentenyltransferase</fullName>
        <shortName evidence="10">IPP transferase</shortName>
        <shortName evidence="10">IPPT</shortName>
        <shortName evidence="10">IPTase</shortName>
    </alternativeName>
</protein>
<dbReference type="EMBL" id="JBHSEC010000002">
    <property type="protein sequence ID" value="MFC4409138.1"/>
    <property type="molecule type" value="Genomic_DNA"/>
</dbReference>
<gene>
    <name evidence="10 14" type="primary">miaA</name>
    <name evidence="14" type="ORF">ACFOZY_01675</name>
</gene>
<evidence type="ECO:0000256" key="13">
    <source>
        <dbReference type="RuleBase" id="RU003785"/>
    </source>
</evidence>
<dbReference type="Gene3D" id="3.40.50.300">
    <property type="entry name" value="P-loop containing nucleotide triphosphate hydrolases"/>
    <property type="match status" value="1"/>
</dbReference>
<reference evidence="15" key="1">
    <citation type="journal article" date="2019" name="Int. J. Syst. Evol. Microbiol.">
        <title>The Global Catalogue of Microorganisms (GCM) 10K type strain sequencing project: providing services to taxonomists for standard genome sequencing and annotation.</title>
        <authorList>
            <consortium name="The Broad Institute Genomics Platform"/>
            <consortium name="The Broad Institute Genome Sequencing Center for Infectious Disease"/>
            <person name="Wu L."/>
            <person name="Ma J."/>
        </authorList>
    </citation>
    <scope>NUCLEOTIDE SEQUENCE [LARGE SCALE GENOMIC DNA]</scope>
    <source>
        <strain evidence="15">CCUG 59778</strain>
    </source>
</reference>
<evidence type="ECO:0000256" key="8">
    <source>
        <dbReference type="ARBA" id="ARBA00022842"/>
    </source>
</evidence>
<dbReference type="Pfam" id="PF01715">
    <property type="entry name" value="IPPT"/>
    <property type="match status" value="1"/>
</dbReference>
<comment type="catalytic activity">
    <reaction evidence="9 10 11">
        <text>adenosine(37) in tRNA + dimethylallyl diphosphate = N(6)-dimethylallyladenosine(37) in tRNA + diphosphate</text>
        <dbReference type="Rhea" id="RHEA:26482"/>
        <dbReference type="Rhea" id="RHEA-COMP:10162"/>
        <dbReference type="Rhea" id="RHEA-COMP:10375"/>
        <dbReference type="ChEBI" id="CHEBI:33019"/>
        <dbReference type="ChEBI" id="CHEBI:57623"/>
        <dbReference type="ChEBI" id="CHEBI:74411"/>
        <dbReference type="ChEBI" id="CHEBI:74415"/>
        <dbReference type="EC" id="2.5.1.75"/>
    </reaction>
</comment>
<dbReference type="RefSeq" id="WP_378151584.1">
    <property type="nucleotide sequence ID" value="NZ_JBHSEC010000002.1"/>
</dbReference>
<comment type="similarity">
    <text evidence="3 10 13">Belongs to the IPP transferase family.</text>
</comment>
<comment type="function">
    <text evidence="2 10 12">Catalyzes the transfer of a dimethylallyl group onto the adenine at position 37 in tRNAs that read codons beginning with uridine, leading to the formation of N6-(dimethylallyl)adenosine (i(6)A).</text>
</comment>
<evidence type="ECO:0000256" key="6">
    <source>
        <dbReference type="ARBA" id="ARBA00022741"/>
    </source>
</evidence>
<feature type="site" description="Interaction with substrate tRNA" evidence="10">
    <location>
        <position position="117"/>
    </location>
</feature>
<accession>A0ABV8X1D2</accession>
<keyword evidence="6 10" id="KW-0547">Nucleotide-binding</keyword>
<evidence type="ECO:0000256" key="5">
    <source>
        <dbReference type="ARBA" id="ARBA00022694"/>
    </source>
</evidence>
<dbReference type="InterPro" id="IPR018022">
    <property type="entry name" value="IPT"/>
</dbReference>
<evidence type="ECO:0000256" key="10">
    <source>
        <dbReference type="HAMAP-Rule" id="MF_00185"/>
    </source>
</evidence>
<dbReference type="Gene3D" id="1.10.20.140">
    <property type="match status" value="1"/>
</dbReference>
<dbReference type="HAMAP" id="MF_00185">
    <property type="entry name" value="IPP_trans"/>
    <property type="match status" value="1"/>
</dbReference>
<dbReference type="SUPFAM" id="SSF52540">
    <property type="entry name" value="P-loop containing nucleoside triphosphate hydrolases"/>
    <property type="match status" value="2"/>
</dbReference>
<dbReference type="PANTHER" id="PTHR11088">
    <property type="entry name" value="TRNA DIMETHYLALLYLTRANSFERASE"/>
    <property type="match status" value="1"/>
</dbReference>
<dbReference type="PANTHER" id="PTHR11088:SF60">
    <property type="entry name" value="TRNA DIMETHYLALLYLTRANSFERASE"/>
    <property type="match status" value="1"/>
</dbReference>
<evidence type="ECO:0000256" key="11">
    <source>
        <dbReference type="RuleBase" id="RU003783"/>
    </source>
</evidence>
<keyword evidence="7 10" id="KW-0067">ATP-binding</keyword>
<proteinExistence type="inferred from homology"/>
<dbReference type="GO" id="GO:0052381">
    <property type="term" value="F:tRNA dimethylallyltransferase activity"/>
    <property type="evidence" value="ECO:0007669"/>
    <property type="project" value="UniProtKB-EC"/>
</dbReference>
<sequence length="303" mass="34806">MVGPTASGKTALSIRLAHVLDGEIINGDSMQVYRGLDIGTAKITEEEKQEIPHHLFDIKNPDEPFSVAEFQQLVRFKIEEIKGRGKLPIIVGGTGLYIQSVLHDFRFTEEASDENIRKKYEDLAKEIGLDALHALLKEKDPLSAAQIHPNNQRRVIRALEIAEITGKGKSDIEDGKGEIALYNYLMVGLTMDREKLYERIDQRVDLMMKKGLLREVEGLYLSNLKDVQSIKAIGYKEIYDFLDGKVSKVEAVENIKRNSRNYAKRQLTYFRNKLNVHWFDSLEDQENNLRKILNLVQEFERMN</sequence>
<comment type="caution">
    <text evidence="10">Lacks conserved residue(s) required for the propagation of feature annotation.</text>
</comment>
<keyword evidence="4 10" id="KW-0808">Transferase</keyword>
<comment type="subunit">
    <text evidence="10">Monomer.</text>
</comment>
<evidence type="ECO:0000256" key="7">
    <source>
        <dbReference type="ARBA" id="ARBA00022840"/>
    </source>
</evidence>
<evidence type="ECO:0000256" key="9">
    <source>
        <dbReference type="ARBA" id="ARBA00049563"/>
    </source>
</evidence>